<keyword evidence="8" id="KW-0626">Porin</keyword>
<dbReference type="InterPro" id="IPR023614">
    <property type="entry name" value="Porin_dom_sf"/>
</dbReference>
<evidence type="ECO:0000256" key="10">
    <source>
        <dbReference type="ARBA" id="ARBA00023237"/>
    </source>
</evidence>
<evidence type="ECO:0000256" key="4">
    <source>
        <dbReference type="ARBA" id="ARBA00022452"/>
    </source>
</evidence>
<name>A0ABV9QA92_9BURK</name>
<feature type="chain" id="PRO_5045770739" evidence="11">
    <location>
        <begin position="20"/>
        <end position="356"/>
    </location>
</feature>
<evidence type="ECO:0000259" key="12">
    <source>
        <dbReference type="Pfam" id="PF13609"/>
    </source>
</evidence>
<gene>
    <name evidence="13" type="ORF">ACFO6X_05460</name>
</gene>
<dbReference type="CDD" id="cd00342">
    <property type="entry name" value="gram_neg_porins"/>
    <property type="match status" value="1"/>
</dbReference>
<dbReference type="InterPro" id="IPR050298">
    <property type="entry name" value="Gram-neg_bact_OMP"/>
</dbReference>
<keyword evidence="6 11" id="KW-0732">Signal</keyword>
<feature type="signal peptide" evidence="11">
    <location>
        <begin position="1"/>
        <end position="19"/>
    </location>
</feature>
<dbReference type="InterPro" id="IPR033900">
    <property type="entry name" value="Gram_neg_porin_domain"/>
</dbReference>
<evidence type="ECO:0000256" key="1">
    <source>
        <dbReference type="ARBA" id="ARBA00004571"/>
    </source>
</evidence>
<comment type="caution">
    <text evidence="13">The sequence shown here is derived from an EMBL/GenBank/DDBJ whole genome shotgun (WGS) entry which is preliminary data.</text>
</comment>
<sequence length="356" mass="37423">MNKHFLALAIAAIGTPALAQNATSSLTLYGIVDAGVMHNSNNAGQSETRMASGYLQTSRFGFRGTEDLGGGLRALFTLESGLNVTTGASSSTTTLFNRQAFMGLSSSTLGTLTLGRQYTPVYDHLIALSGAPTFGVGGGAVDGIAAPGSTVARFDNTLGGTRIDSSFKYTSPEFSGFKFNAMWQSRPDASSAKTGQLSSVGLGYNAGALSSGLGYIVRKCSSITTGCTATTDDDKLWALGVGYDLGMAKLAGIYTSQKNAKNVKDSDGDVLHLMVKIPVGGWHLAAGYQHLNDKSVRDEDVRQFNLSALYYLSKRTSVYGAYSHQKVDNGGKASMAVTTSSDSKQNVYAVGIRHVF</sequence>
<keyword evidence="4" id="KW-1134">Transmembrane beta strand</keyword>
<evidence type="ECO:0000256" key="6">
    <source>
        <dbReference type="ARBA" id="ARBA00022729"/>
    </source>
</evidence>
<evidence type="ECO:0000313" key="13">
    <source>
        <dbReference type="EMBL" id="MFC4788431.1"/>
    </source>
</evidence>
<organism evidence="13 14">
    <name type="scientific">Giesbergeria sinuosa</name>
    <dbReference type="NCBI Taxonomy" id="80883"/>
    <lineage>
        <taxon>Bacteria</taxon>
        <taxon>Pseudomonadati</taxon>
        <taxon>Pseudomonadota</taxon>
        <taxon>Betaproteobacteria</taxon>
        <taxon>Burkholderiales</taxon>
        <taxon>Comamonadaceae</taxon>
        <taxon>Giesbergeria</taxon>
    </lineage>
</organism>
<comment type="subunit">
    <text evidence="2">Homotrimer.</text>
</comment>
<dbReference type="Proteomes" id="UP001596001">
    <property type="component" value="Unassembled WGS sequence"/>
</dbReference>
<protein>
    <submittedName>
        <fullName evidence="13">Porin</fullName>
    </submittedName>
</protein>
<keyword evidence="5" id="KW-0812">Transmembrane</keyword>
<evidence type="ECO:0000256" key="11">
    <source>
        <dbReference type="SAM" id="SignalP"/>
    </source>
</evidence>
<keyword evidence="7" id="KW-0406">Ion transport</keyword>
<reference evidence="14" key="1">
    <citation type="journal article" date="2019" name="Int. J. Syst. Evol. Microbiol.">
        <title>The Global Catalogue of Microorganisms (GCM) 10K type strain sequencing project: providing services to taxonomists for standard genome sequencing and annotation.</title>
        <authorList>
            <consortium name="The Broad Institute Genomics Platform"/>
            <consortium name="The Broad Institute Genome Sequencing Center for Infectious Disease"/>
            <person name="Wu L."/>
            <person name="Ma J."/>
        </authorList>
    </citation>
    <scope>NUCLEOTIDE SEQUENCE [LARGE SCALE GENOMIC DNA]</scope>
    <source>
        <strain evidence="14">CCUG 49452</strain>
    </source>
</reference>
<accession>A0ABV9QA92</accession>
<evidence type="ECO:0000256" key="8">
    <source>
        <dbReference type="ARBA" id="ARBA00023114"/>
    </source>
</evidence>
<comment type="subcellular location">
    <subcellularLocation>
        <location evidence="1">Cell outer membrane</location>
        <topology evidence="1">Multi-pass membrane protein</topology>
    </subcellularLocation>
</comment>
<evidence type="ECO:0000256" key="3">
    <source>
        <dbReference type="ARBA" id="ARBA00022448"/>
    </source>
</evidence>
<dbReference type="Gene3D" id="2.40.160.10">
    <property type="entry name" value="Porin"/>
    <property type="match status" value="1"/>
</dbReference>
<dbReference type="PANTHER" id="PTHR34501:SF9">
    <property type="entry name" value="MAJOR OUTER MEMBRANE PROTEIN P.IA"/>
    <property type="match status" value="1"/>
</dbReference>
<evidence type="ECO:0000256" key="9">
    <source>
        <dbReference type="ARBA" id="ARBA00023136"/>
    </source>
</evidence>
<evidence type="ECO:0000256" key="2">
    <source>
        <dbReference type="ARBA" id="ARBA00011233"/>
    </source>
</evidence>
<evidence type="ECO:0000313" key="14">
    <source>
        <dbReference type="Proteomes" id="UP001596001"/>
    </source>
</evidence>
<keyword evidence="10" id="KW-0998">Cell outer membrane</keyword>
<keyword evidence="9" id="KW-0472">Membrane</keyword>
<evidence type="ECO:0000256" key="7">
    <source>
        <dbReference type="ARBA" id="ARBA00023065"/>
    </source>
</evidence>
<evidence type="ECO:0000256" key="5">
    <source>
        <dbReference type="ARBA" id="ARBA00022692"/>
    </source>
</evidence>
<dbReference type="Pfam" id="PF13609">
    <property type="entry name" value="Porin_4"/>
    <property type="match status" value="1"/>
</dbReference>
<keyword evidence="3" id="KW-0813">Transport</keyword>
<dbReference type="SUPFAM" id="SSF56935">
    <property type="entry name" value="Porins"/>
    <property type="match status" value="1"/>
</dbReference>
<feature type="domain" description="Porin" evidence="12">
    <location>
        <begin position="9"/>
        <end position="329"/>
    </location>
</feature>
<dbReference type="PANTHER" id="PTHR34501">
    <property type="entry name" value="PROTEIN YDDL-RELATED"/>
    <property type="match status" value="1"/>
</dbReference>
<dbReference type="EMBL" id="JBHSHJ010000003">
    <property type="protein sequence ID" value="MFC4788431.1"/>
    <property type="molecule type" value="Genomic_DNA"/>
</dbReference>
<dbReference type="RefSeq" id="WP_382430850.1">
    <property type="nucleotide sequence ID" value="NZ_JBHSHJ010000003.1"/>
</dbReference>
<keyword evidence="14" id="KW-1185">Reference proteome</keyword>
<proteinExistence type="predicted"/>